<reference evidence="7 8" key="1">
    <citation type="submission" date="2024-07" db="EMBL/GenBank/DDBJ databases">
        <title>Chromosome-level genome assembly of the water stick insect Ranatra chinensis (Heteroptera: Nepidae).</title>
        <authorList>
            <person name="Liu X."/>
        </authorList>
    </citation>
    <scope>NUCLEOTIDE SEQUENCE [LARGE SCALE GENOMIC DNA]</scope>
    <source>
        <strain evidence="7">Cailab_2021Rc</strain>
        <tissue evidence="7">Muscle</tissue>
    </source>
</reference>
<dbReference type="GO" id="GO:0005524">
    <property type="term" value="F:ATP binding"/>
    <property type="evidence" value="ECO:0007669"/>
    <property type="project" value="UniProtKB-KW"/>
</dbReference>
<dbReference type="GO" id="GO:0004674">
    <property type="term" value="F:protein serine/threonine kinase activity"/>
    <property type="evidence" value="ECO:0007669"/>
    <property type="project" value="UniProtKB-KW"/>
</dbReference>
<evidence type="ECO:0000256" key="4">
    <source>
        <dbReference type="ARBA" id="ARBA00022777"/>
    </source>
</evidence>
<dbReference type="SMART" id="SM00220">
    <property type="entry name" value="S_TKc"/>
    <property type="match status" value="1"/>
</dbReference>
<evidence type="ECO:0000256" key="3">
    <source>
        <dbReference type="ARBA" id="ARBA00022741"/>
    </source>
</evidence>
<keyword evidence="1" id="KW-0723">Serine/threonine-protein kinase</keyword>
<keyword evidence="2" id="KW-0808">Transferase</keyword>
<accession>A0ABD0Y559</accession>
<dbReference type="PROSITE" id="PS50011">
    <property type="entry name" value="PROTEIN_KINASE_DOM"/>
    <property type="match status" value="1"/>
</dbReference>
<evidence type="ECO:0000313" key="8">
    <source>
        <dbReference type="Proteomes" id="UP001558652"/>
    </source>
</evidence>
<keyword evidence="3" id="KW-0547">Nucleotide-binding</keyword>
<keyword evidence="5" id="KW-0067">ATP-binding</keyword>
<protein>
    <recommendedName>
        <fullName evidence="6">Protein kinase domain-containing protein</fullName>
    </recommendedName>
</protein>
<evidence type="ECO:0000313" key="7">
    <source>
        <dbReference type="EMBL" id="KAL1122540.1"/>
    </source>
</evidence>
<dbReference type="Proteomes" id="UP001558652">
    <property type="component" value="Unassembled WGS sequence"/>
</dbReference>
<gene>
    <name evidence="7" type="ORF">AAG570_002870</name>
</gene>
<evidence type="ECO:0000256" key="5">
    <source>
        <dbReference type="ARBA" id="ARBA00022840"/>
    </source>
</evidence>
<dbReference type="PIRSF" id="PIRSF000654">
    <property type="entry name" value="Integrin-linked_kinase"/>
    <property type="match status" value="1"/>
</dbReference>
<dbReference type="SUPFAM" id="SSF56112">
    <property type="entry name" value="Protein kinase-like (PK-like)"/>
    <property type="match status" value="1"/>
</dbReference>
<dbReference type="PANTHER" id="PTHR24346">
    <property type="entry name" value="MAP/MICROTUBULE AFFINITY-REGULATING KINASE"/>
    <property type="match status" value="1"/>
</dbReference>
<dbReference type="InterPro" id="IPR011009">
    <property type="entry name" value="Kinase-like_dom_sf"/>
</dbReference>
<keyword evidence="4" id="KW-0418">Kinase</keyword>
<keyword evidence="8" id="KW-1185">Reference proteome</keyword>
<dbReference type="Pfam" id="PF00069">
    <property type="entry name" value="Pkinase"/>
    <property type="match status" value="1"/>
</dbReference>
<name>A0ABD0Y559_9HEMI</name>
<dbReference type="Gene3D" id="1.10.510.10">
    <property type="entry name" value="Transferase(Phosphotransferase) domain 1"/>
    <property type="match status" value="1"/>
</dbReference>
<proteinExistence type="predicted"/>
<evidence type="ECO:0000259" key="6">
    <source>
        <dbReference type="PROSITE" id="PS50011"/>
    </source>
</evidence>
<evidence type="ECO:0000256" key="1">
    <source>
        <dbReference type="ARBA" id="ARBA00022527"/>
    </source>
</evidence>
<dbReference type="PROSITE" id="PS00108">
    <property type="entry name" value="PROTEIN_KINASE_ST"/>
    <property type="match status" value="1"/>
</dbReference>
<dbReference type="AlphaFoldDB" id="A0ABD0Y559"/>
<organism evidence="7 8">
    <name type="scientific">Ranatra chinensis</name>
    <dbReference type="NCBI Taxonomy" id="642074"/>
    <lineage>
        <taxon>Eukaryota</taxon>
        <taxon>Metazoa</taxon>
        <taxon>Ecdysozoa</taxon>
        <taxon>Arthropoda</taxon>
        <taxon>Hexapoda</taxon>
        <taxon>Insecta</taxon>
        <taxon>Pterygota</taxon>
        <taxon>Neoptera</taxon>
        <taxon>Paraneoptera</taxon>
        <taxon>Hemiptera</taxon>
        <taxon>Heteroptera</taxon>
        <taxon>Panheteroptera</taxon>
        <taxon>Nepomorpha</taxon>
        <taxon>Nepidae</taxon>
        <taxon>Ranatrinae</taxon>
        <taxon>Ranatra</taxon>
    </lineage>
</organism>
<dbReference type="PANTHER" id="PTHR24346:SF82">
    <property type="entry name" value="KP78A-RELATED"/>
    <property type="match status" value="1"/>
</dbReference>
<evidence type="ECO:0000256" key="2">
    <source>
        <dbReference type="ARBA" id="ARBA00022679"/>
    </source>
</evidence>
<dbReference type="InterPro" id="IPR008271">
    <property type="entry name" value="Ser/Thr_kinase_AS"/>
</dbReference>
<comment type="caution">
    <text evidence="7">The sequence shown here is derived from an EMBL/GenBank/DDBJ whole genome shotgun (WGS) entry which is preliminary data.</text>
</comment>
<feature type="domain" description="Protein kinase" evidence="6">
    <location>
        <begin position="1"/>
        <end position="245"/>
    </location>
</feature>
<sequence length="250" mass="28890">MEDKYMGKTRRFACKVVDTTKAKREYVKKFLPREMEIVSRIKHPNIIHVQSAFIRGTKYFTIMRYAERGDLLIYLRHRGRVPEGRCRLWAFQLGLALEYLHRQGIAHRDIKCENVLVTEKRNAKLGDFGFARKVDRPDVSLTFCGSVAYTAPEVLTGRPYNGRVSDMWSLGVILFVITYNRLPFGLESAKKMAAVIRDTSVRHLLESNAPGAQPSADLKETILRLMEKDTIARWTATRLVESKWIRTDPR</sequence>
<dbReference type="EMBL" id="JBFDAA010000013">
    <property type="protein sequence ID" value="KAL1122540.1"/>
    <property type="molecule type" value="Genomic_DNA"/>
</dbReference>
<dbReference type="InterPro" id="IPR000719">
    <property type="entry name" value="Prot_kinase_dom"/>
</dbReference>